<gene>
    <name evidence="1" type="ORF">ADM99_16085</name>
</gene>
<protein>
    <recommendedName>
        <fullName evidence="3">Bacteriophage Mu GpT domain-containing protein</fullName>
    </recommendedName>
</protein>
<sequence length="652" mass="70605">MPSPKEDQTTRVTLEIINPMAESAEPEGFLILAISAGVGNGWNFPPDVLRRSIPLWEGVECFIDHASRDDPSGSRSIRDLGGVFSSPAWEDSRQGIRLTLTPIGPAAGVVRSVGREMVEHPGVTVPRVGFSADLVLRGNRDANLEGIREVQEIIKILSVDLVHNPARGGAFLQVLSGGGLPISCMEEGVNLNKEEPAVENQPADIVPTLTDLCGNLLEARLSASSLPMLACEQIRMRFADRVYNPAELNEAVESARQLVAGLSGGSVVQGPGRITAMYDTRDQLQAATDDLFGADRDPSLTGLNPARLSGIRELYLTLTGDVDMHGGYYPERTRLATTADFSGLVKNSMNKVIANRWRELGEAGYDWWQRISCVEHFDSLQQITGTLVGTVGDLPEVAERGEYQELVVGDSPETADWKKYGGYIPLTLELIDRDETRKLKAYPRELAAAGLRKISSLVSAVFTANSGIGPNLADGGALFNATAVTTAGGHKNLLTGALTAAEWDAVCTAVYNQPMLIKNASGSYGAGPRMAVNPRYLLVPRALQLAAMKILYPSLENTANIYSENMQRGQPGDVITVPEWTDATNWAAACDPRIAPAIFIGERFGIMPEIFLAGDELSPAVFTHDEHRLKVRHFLAVWVNDFRPLHKSNVAG</sequence>
<dbReference type="EMBL" id="LGCK01000014">
    <property type="protein sequence ID" value="KPL70620.1"/>
    <property type="molecule type" value="Genomic_DNA"/>
</dbReference>
<dbReference type="AlphaFoldDB" id="A0A0P6X8P6"/>
<organism evidence="1 2">
    <name type="scientific">Leptolinea tardivitalis</name>
    <dbReference type="NCBI Taxonomy" id="229920"/>
    <lineage>
        <taxon>Bacteria</taxon>
        <taxon>Bacillati</taxon>
        <taxon>Chloroflexota</taxon>
        <taxon>Anaerolineae</taxon>
        <taxon>Anaerolineales</taxon>
        <taxon>Anaerolineaceae</taxon>
        <taxon>Leptolinea</taxon>
    </lineage>
</organism>
<accession>A0A0P6X8P6</accession>
<dbReference type="Proteomes" id="UP000050430">
    <property type="component" value="Unassembled WGS sequence"/>
</dbReference>
<evidence type="ECO:0000313" key="2">
    <source>
        <dbReference type="Proteomes" id="UP000050430"/>
    </source>
</evidence>
<dbReference type="Pfam" id="PF25209">
    <property type="entry name" value="Phage_capsid_4"/>
    <property type="match status" value="1"/>
</dbReference>
<dbReference type="RefSeq" id="WP_062422532.1">
    <property type="nucleotide sequence ID" value="NZ_BBYA01000010.1"/>
</dbReference>
<reference evidence="1 2" key="1">
    <citation type="submission" date="2015-07" db="EMBL/GenBank/DDBJ databases">
        <title>Genome sequence of Leptolinea tardivitalis DSM 16556.</title>
        <authorList>
            <person name="Hemp J."/>
            <person name="Ward L.M."/>
            <person name="Pace L.A."/>
            <person name="Fischer W.W."/>
        </authorList>
    </citation>
    <scope>NUCLEOTIDE SEQUENCE [LARGE SCALE GENOMIC DNA]</scope>
    <source>
        <strain evidence="1 2">YMTK-2</strain>
    </source>
</reference>
<evidence type="ECO:0000313" key="1">
    <source>
        <dbReference type="EMBL" id="KPL70620.1"/>
    </source>
</evidence>
<dbReference type="OrthoDB" id="9806592at2"/>
<dbReference type="STRING" id="229920.ADM99_16085"/>
<comment type="caution">
    <text evidence="1">The sequence shown here is derived from an EMBL/GenBank/DDBJ whole genome shotgun (WGS) entry which is preliminary data.</text>
</comment>
<proteinExistence type="predicted"/>
<evidence type="ECO:0008006" key="3">
    <source>
        <dbReference type="Google" id="ProtNLM"/>
    </source>
</evidence>
<name>A0A0P6X8P6_9CHLR</name>
<keyword evidence="2" id="KW-1185">Reference proteome</keyword>